<evidence type="ECO:0000256" key="1">
    <source>
        <dbReference type="ARBA" id="ARBA00008165"/>
    </source>
</evidence>
<evidence type="ECO:0000256" key="7">
    <source>
        <dbReference type="PROSITE-ProRule" id="PRU00703"/>
    </source>
</evidence>
<evidence type="ECO:0000256" key="5">
    <source>
        <dbReference type="PIRSR" id="PIRSR004692-2"/>
    </source>
</evidence>
<dbReference type="PANTHER" id="PTHR42745">
    <property type="match status" value="1"/>
</dbReference>
<dbReference type="NCBIfam" id="TIGR00393">
    <property type="entry name" value="kpsF"/>
    <property type="match status" value="1"/>
</dbReference>
<sequence length="318" mass="33573">MSQPDIKQIARDVLTLEADAIRQMSEDLSDSFSQAVSLLLNVQGRIIVSGMGKSGHIGRKFAATLASTGAPAYYVHPSEASHGDLGMIAKIDCVVLISNSGETKELADIMLHAKRFGIKVIGITRNHHSTLGQQSDIVLRLPDAAEACSIGMAPTTSTTCTLALTDALAITLMKIRGFDADNFRVLHPGGRLGAALVTASQIMHKGDLLPLLSPDAPMEAVLLEMTSKGFGVAAVADEGKLLGIITDGDLRRNMSALMTKTAGEVATPNPHTISPDSLASEALGLMNSYRITAFFVVDTDDTIQGLLTVHDCLRIGLG</sequence>
<dbReference type="InterPro" id="IPR050986">
    <property type="entry name" value="GutQ/KpsF_isomerases"/>
</dbReference>
<comment type="similarity">
    <text evidence="1 4">Belongs to the SIS family. GutQ/KpsF subfamily.</text>
</comment>
<proteinExistence type="inferred from homology"/>
<dbReference type="Pfam" id="PF00571">
    <property type="entry name" value="CBS"/>
    <property type="match status" value="2"/>
</dbReference>
<dbReference type="FunFam" id="3.40.50.10490:FF:000011">
    <property type="entry name" value="Arabinose 5-phosphate isomerase"/>
    <property type="match status" value="1"/>
</dbReference>
<accession>A0A420WDY3</accession>
<dbReference type="Gene3D" id="3.40.50.10490">
    <property type="entry name" value="Glucose-6-phosphate isomerase like protein, domain 1"/>
    <property type="match status" value="1"/>
</dbReference>
<dbReference type="InterPro" id="IPR000644">
    <property type="entry name" value="CBS_dom"/>
</dbReference>
<keyword evidence="10" id="KW-0413">Isomerase</keyword>
<keyword evidence="3 7" id="KW-0129">CBS domain</keyword>
<reference evidence="10 11" key="1">
    <citation type="submission" date="2018-10" db="EMBL/GenBank/DDBJ databases">
        <title>Genomic Encyclopedia of Type Strains, Phase IV (KMG-IV): sequencing the most valuable type-strain genomes for metagenomic binning, comparative biology and taxonomic classification.</title>
        <authorList>
            <person name="Goeker M."/>
        </authorList>
    </citation>
    <scope>NUCLEOTIDE SEQUENCE [LARGE SCALE GENOMIC DNA]</scope>
    <source>
        <strain evidence="10 11">DSM 22008</strain>
    </source>
</reference>
<dbReference type="CDD" id="cd05014">
    <property type="entry name" value="SIS_Kpsf"/>
    <property type="match status" value="1"/>
</dbReference>
<dbReference type="PANTHER" id="PTHR42745:SF1">
    <property type="entry name" value="ARABINOSE 5-PHOSPHATE ISOMERASE KDSD"/>
    <property type="match status" value="1"/>
</dbReference>
<keyword evidence="2" id="KW-0677">Repeat</keyword>
<evidence type="ECO:0000256" key="4">
    <source>
        <dbReference type="PIRNR" id="PIRNR004692"/>
    </source>
</evidence>
<dbReference type="GO" id="GO:0046872">
    <property type="term" value="F:metal ion binding"/>
    <property type="evidence" value="ECO:0007669"/>
    <property type="project" value="UniProtKB-KW"/>
</dbReference>
<feature type="site" description="Catalytically relevant" evidence="6">
    <location>
        <position position="53"/>
    </location>
</feature>
<protein>
    <submittedName>
        <fullName evidence="10">Arabinose-5-phosphate isomerase</fullName>
    </submittedName>
</protein>
<dbReference type="AlphaFoldDB" id="A0A420WDY3"/>
<dbReference type="GO" id="GO:0019146">
    <property type="term" value="F:arabinose-5-phosphate isomerase activity"/>
    <property type="evidence" value="ECO:0007669"/>
    <property type="project" value="UniProtKB-ARBA"/>
</dbReference>
<dbReference type="GO" id="GO:1901135">
    <property type="term" value="P:carbohydrate derivative metabolic process"/>
    <property type="evidence" value="ECO:0007669"/>
    <property type="project" value="InterPro"/>
</dbReference>
<dbReference type="InParanoid" id="A0A420WDY3"/>
<dbReference type="InterPro" id="IPR001347">
    <property type="entry name" value="SIS_dom"/>
</dbReference>
<keyword evidence="11" id="KW-1185">Reference proteome</keyword>
<dbReference type="InterPro" id="IPR004800">
    <property type="entry name" value="KdsD/KpsF-type"/>
</dbReference>
<dbReference type="CDD" id="cd04604">
    <property type="entry name" value="CBS_pair_SIS_assoc"/>
    <property type="match status" value="1"/>
</dbReference>
<name>A0A420WDY3_9PROT</name>
<dbReference type="GO" id="GO:0005975">
    <property type="term" value="P:carbohydrate metabolic process"/>
    <property type="evidence" value="ECO:0007669"/>
    <property type="project" value="InterPro"/>
</dbReference>
<dbReference type="InterPro" id="IPR046348">
    <property type="entry name" value="SIS_dom_sf"/>
</dbReference>
<feature type="domain" description="SIS" evidence="9">
    <location>
        <begin position="35"/>
        <end position="178"/>
    </location>
</feature>
<dbReference type="PIRSF" id="PIRSF004692">
    <property type="entry name" value="KdsD_KpsF"/>
    <property type="match status" value="1"/>
</dbReference>
<evidence type="ECO:0000256" key="2">
    <source>
        <dbReference type="ARBA" id="ARBA00022737"/>
    </source>
</evidence>
<organism evidence="10 11">
    <name type="scientific">Litorimonas taeanensis</name>
    <dbReference type="NCBI Taxonomy" id="568099"/>
    <lineage>
        <taxon>Bacteria</taxon>
        <taxon>Pseudomonadati</taxon>
        <taxon>Pseudomonadota</taxon>
        <taxon>Alphaproteobacteria</taxon>
        <taxon>Maricaulales</taxon>
        <taxon>Robiginitomaculaceae</taxon>
    </lineage>
</organism>
<dbReference type="InterPro" id="IPR046342">
    <property type="entry name" value="CBS_dom_sf"/>
</dbReference>
<dbReference type="SMART" id="SM00116">
    <property type="entry name" value="CBS"/>
    <property type="match status" value="2"/>
</dbReference>
<evidence type="ECO:0000313" key="11">
    <source>
        <dbReference type="Proteomes" id="UP000282211"/>
    </source>
</evidence>
<evidence type="ECO:0000259" key="9">
    <source>
        <dbReference type="PROSITE" id="PS51464"/>
    </source>
</evidence>
<feature type="site" description="Catalytically relevant" evidence="6">
    <location>
        <position position="146"/>
    </location>
</feature>
<dbReference type="SUPFAM" id="SSF54631">
    <property type="entry name" value="CBS-domain pair"/>
    <property type="match status" value="1"/>
</dbReference>
<dbReference type="Proteomes" id="UP000282211">
    <property type="component" value="Unassembled WGS sequence"/>
</dbReference>
<feature type="domain" description="CBS" evidence="8">
    <location>
        <begin position="266"/>
        <end position="318"/>
    </location>
</feature>
<evidence type="ECO:0000256" key="6">
    <source>
        <dbReference type="PIRSR" id="PIRSR004692-3"/>
    </source>
</evidence>
<dbReference type="OrthoDB" id="9762536at2"/>
<evidence type="ECO:0000259" key="8">
    <source>
        <dbReference type="PROSITE" id="PS51371"/>
    </source>
</evidence>
<gene>
    <name evidence="10" type="ORF">DES40_1995</name>
</gene>
<dbReference type="RefSeq" id="WP_121101485.1">
    <property type="nucleotide sequence ID" value="NZ_RBII01000002.1"/>
</dbReference>
<dbReference type="GO" id="GO:0097367">
    <property type="term" value="F:carbohydrate derivative binding"/>
    <property type="evidence" value="ECO:0007669"/>
    <property type="project" value="InterPro"/>
</dbReference>
<feature type="site" description="Catalytically relevant" evidence="6">
    <location>
        <position position="187"/>
    </location>
</feature>
<keyword evidence="5" id="KW-0862">Zinc</keyword>
<dbReference type="InterPro" id="IPR035474">
    <property type="entry name" value="SIS_Kpsf"/>
</dbReference>
<dbReference type="SUPFAM" id="SSF53697">
    <property type="entry name" value="SIS domain"/>
    <property type="match status" value="1"/>
</dbReference>
<feature type="site" description="Catalytically relevant" evidence="6">
    <location>
        <position position="105"/>
    </location>
</feature>
<evidence type="ECO:0000256" key="3">
    <source>
        <dbReference type="ARBA" id="ARBA00023122"/>
    </source>
</evidence>
<dbReference type="PROSITE" id="PS51371">
    <property type="entry name" value="CBS"/>
    <property type="match status" value="2"/>
</dbReference>
<dbReference type="Pfam" id="PF01380">
    <property type="entry name" value="SIS"/>
    <property type="match status" value="1"/>
</dbReference>
<dbReference type="Gene3D" id="3.10.580.10">
    <property type="entry name" value="CBS-domain"/>
    <property type="match status" value="1"/>
</dbReference>
<feature type="binding site" evidence="5">
    <location>
        <position position="76"/>
    </location>
    <ligand>
        <name>Zn(2+)</name>
        <dbReference type="ChEBI" id="CHEBI:29105"/>
    </ligand>
</feature>
<comment type="caution">
    <text evidence="10">The sequence shown here is derived from an EMBL/GenBank/DDBJ whole genome shotgun (WGS) entry which is preliminary data.</text>
</comment>
<dbReference type="PROSITE" id="PS51464">
    <property type="entry name" value="SIS"/>
    <property type="match status" value="1"/>
</dbReference>
<feature type="domain" description="CBS" evidence="8">
    <location>
        <begin position="203"/>
        <end position="261"/>
    </location>
</feature>
<keyword evidence="5" id="KW-0479">Metal-binding</keyword>
<evidence type="ECO:0000313" key="10">
    <source>
        <dbReference type="EMBL" id="RKQ69196.1"/>
    </source>
</evidence>
<dbReference type="FunCoup" id="A0A420WDY3">
    <property type="interactions" value="167"/>
</dbReference>
<dbReference type="EMBL" id="RBII01000002">
    <property type="protein sequence ID" value="RKQ69196.1"/>
    <property type="molecule type" value="Genomic_DNA"/>
</dbReference>